<comment type="caution">
    <text evidence="1">The sequence shown here is derived from an EMBL/GenBank/DDBJ whole genome shotgun (WGS) entry which is preliminary data.</text>
</comment>
<sequence length="103" mass="12136">MEEIYKGKIESLELPFSHDFEKEVIWVKIVGYGKISLSNDDEFEDIIQQFEIVDRDIKEGLTKIEIKSSQLETPQYPNIDIEKNSEKYVIKLYKNGYPFDPQS</sequence>
<organism evidence="1 2">
    <name type="scientific">Epilithonimonas ginsengisoli</name>
    <dbReference type="NCBI Taxonomy" id="1245592"/>
    <lineage>
        <taxon>Bacteria</taxon>
        <taxon>Pseudomonadati</taxon>
        <taxon>Bacteroidota</taxon>
        <taxon>Flavobacteriia</taxon>
        <taxon>Flavobacteriales</taxon>
        <taxon>Weeksellaceae</taxon>
        <taxon>Chryseobacterium group</taxon>
        <taxon>Epilithonimonas</taxon>
    </lineage>
</organism>
<name>A0ABU4JJU9_9FLAO</name>
<gene>
    <name evidence="1" type="ORF">NG800_013700</name>
</gene>
<dbReference type="Proteomes" id="UP001204439">
    <property type="component" value="Unassembled WGS sequence"/>
</dbReference>
<reference evidence="1 2" key="1">
    <citation type="submission" date="2023-11" db="EMBL/GenBank/DDBJ databases">
        <title>First isolation, identification, and characterization of non-pathogenic Epilithonimonas ginsengisoli isolated from diseased farmed rainbow trout (Oncorhynchus mykiss) in Chile.</title>
        <authorList>
            <person name="Miranda C.D."/>
            <person name="Irgang R."/>
            <person name="Concha C."/>
            <person name="Rojas R."/>
            <person name="Avendano R."/>
        </authorList>
    </citation>
    <scope>NUCLEOTIDE SEQUENCE [LARGE SCALE GENOMIC DNA]</scope>
    <source>
        <strain evidence="1 2">FP99</strain>
    </source>
</reference>
<evidence type="ECO:0000313" key="1">
    <source>
        <dbReference type="EMBL" id="MDW8549974.1"/>
    </source>
</evidence>
<protein>
    <submittedName>
        <fullName evidence="1">Uncharacterized protein</fullName>
    </submittedName>
</protein>
<accession>A0ABU4JJU9</accession>
<dbReference type="EMBL" id="JAMXLT020000024">
    <property type="protein sequence ID" value="MDW8549974.1"/>
    <property type="molecule type" value="Genomic_DNA"/>
</dbReference>
<dbReference type="RefSeq" id="WP_063968190.1">
    <property type="nucleotide sequence ID" value="NZ_JAMXLT020000024.1"/>
</dbReference>
<proteinExistence type="predicted"/>
<evidence type="ECO:0000313" key="2">
    <source>
        <dbReference type="Proteomes" id="UP001204439"/>
    </source>
</evidence>
<keyword evidence="2" id="KW-1185">Reference proteome</keyword>